<keyword evidence="3" id="KW-1185">Reference proteome</keyword>
<protein>
    <submittedName>
        <fullName evidence="2">Uncharacterized protein</fullName>
    </submittedName>
</protein>
<feature type="region of interest" description="Disordered" evidence="1">
    <location>
        <begin position="1"/>
        <end position="29"/>
    </location>
</feature>
<name>A0ABR2VJ03_9FUNG</name>
<evidence type="ECO:0000313" key="2">
    <source>
        <dbReference type="EMBL" id="KAK9659830.1"/>
    </source>
</evidence>
<feature type="non-terminal residue" evidence="2">
    <location>
        <position position="1"/>
    </location>
</feature>
<gene>
    <name evidence="2" type="ORF">K7432_018433</name>
</gene>
<accession>A0ABR2VJ03</accession>
<sequence>DFQTLNRIDGAQHTTKHTYNEDNSAEDQFVPRYSSPSIEFQVEDYWEYEDDLTV</sequence>
<comment type="caution">
    <text evidence="2">The sequence shown here is derived from an EMBL/GenBank/DDBJ whole genome shotgun (WGS) entry which is preliminary data.</text>
</comment>
<feature type="non-terminal residue" evidence="2">
    <location>
        <position position="54"/>
    </location>
</feature>
<dbReference type="Proteomes" id="UP001479436">
    <property type="component" value="Unassembled WGS sequence"/>
</dbReference>
<dbReference type="EMBL" id="JASJQH010012870">
    <property type="protein sequence ID" value="KAK9659830.1"/>
    <property type="molecule type" value="Genomic_DNA"/>
</dbReference>
<organism evidence="2 3">
    <name type="scientific">Basidiobolus ranarum</name>
    <dbReference type="NCBI Taxonomy" id="34480"/>
    <lineage>
        <taxon>Eukaryota</taxon>
        <taxon>Fungi</taxon>
        <taxon>Fungi incertae sedis</taxon>
        <taxon>Zoopagomycota</taxon>
        <taxon>Entomophthoromycotina</taxon>
        <taxon>Basidiobolomycetes</taxon>
        <taxon>Basidiobolales</taxon>
        <taxon>Basidiobolaceae</taxon>
        <taxon>Basidiobolus</taxon>
    </lineage>
</organism>
<evidence type="ECO:0000256" key="1">
    <source>
        <dbReference type="SAM" id="MobiDB-lite"/>
    </source>
</evidence>
<reference evidence="2 3" key="1">
    <citation type="submission" date="2023-04" db="EMBL/GenBank/DDBJ databases">
        <title>Genome of Basidiobolus ranarum AG-B5.</title>
        <authorList>
            <person name="Stajich J.E."/>
            <person name="Carter-House D."/>
            <person name="Gryganskyi A."/>
        </authorList>
    </citation>
    <scope>NUCLEOTIDE SEQUENCE [LARGE SCALE GENOMIC DNA]</scope>
    <source>
        <strain evidence="2 3">AG-B5</strain>
    </source>
</reference>
<evidence type="ECO:0000313" key="3">
    <source>
        <dbReference type="Proteomes" id="UP001479436"/>
    </source>
</evidence>
<proteinExistence type="predicted"/>